<comment type="caution">
    <text evidence="1">The sequence shown here is derived from an EMBL/GenBank/DDBJ whole genome shotgun (WGS) entry which is preliminary data.</text>
</comment>
<accession>A0ACC0UC45</accession>
<name>A0ACC0UC45_9AGAM</name>
<dbReference type="Proteomes" id="UP001207468">
    <property type="component" value="Unassembled WGS sequence"/>
</dbReference>
<protein>
    <submittedName>
        <fullName evidence="1">DNA polymerase alpha subunit B</fullName>
    </submittedName>
</protein>
<keyword evidence="2" id="KW-1185">Reference proteome</keyword>
<dbReference type="EMBL" id="JAGFNK010000069">
    <property type="protein sequence ID" value="KAI9509201.1"/>
    <property type="molecule type" value="Genomic_DNA"/>
</dbReference>
<reference evidence="1" key="1">
    <citation type="submission" date="2021-03" db="EMBL/GenBank/DDBJ databases">
        <title>Evolutionary priming and transition to the ectomycorrhizal habit in an iconic lineage of mushroom-forming fungi: is preadaptation a requirement?</title>
        <authorList>
            <consortium name="DOE Joint Genome Institute"/>
            <person name="Looney B.P."/>
            <person name="Miyauchi S."/>
            <person name="Morin E."/>
            <person name="Drula E."/>
            <person name="Courty P.E."/>
            <person name="Chicoki N."/>
            <person name="Fauchery L."/>
            <person name="Kohler A."/>
            <person name="Kuo A."/>
            <person name="LaButti K."/>
            <person name="Pangilinan J."/>
            <person name="Lipzen A."/>
            <person name="Riley R."/>
            <person name="Andreopoulos W."/>
            <person name="He G."/>
            <person name="Johnson J."/>
            <person name="Barry K.W."/>
            <person name="Grigoriev I.V."/>
            <person name="Nagy L."/>
            <person name="Hibbett D."/>
            <person name="Henrissat B."/>
            <person name="Matheny P.B."/>
            <person name="Labbe J."/>
            <person name="Martin A.F."/>
        </authorList>
    </citation>
    <scope>NUCLEOTIDE SEQUENCE</scope>
    <source>
        <strain evidence="1">BPL698</strain>
    </source>
</reference>
<evidence type="ECO:0000313" key="1">
    <source>
        <dbReference type="EMBL" id="KAI9509201.1"/>
    </source>
</evidence>
<proteinExistence type="predicted"/>
<gene>
    <name evidence="1" type="ORF">F5148DRAFT_1189296</name>
</gene>
<sequence length="593" mass="65100">MASGSETTALSEELFKYFGSTPGCDDPFIGECVDLCKTFNFTPENLYYKWESTVLSPSGIGNRYIDRTTPSAIKSAIMPKLNKDAPTQGIKTEFGLRKSRGPQAAMMDLINRRNVNLYHVGLLDTTSTLPSPFATRRNVGKAGTNKIAFESYDGEDVSRNRRNYKYMYEKISERSEALDERIDELADLVRQHYGFPELGDPSASTDEAVIVVGRITLDAEASSGSGKLNEASVHIESSRMMGSGVRVPLKFMPNLKVRGGPKGQANISLFPGAIVALKGRNGGGGWFSVSEFITLPLLPSTSSTFLGDASKQEPRGTSISMTIACGPFTADSDLSFKPWSSLLKSLMSQKPGVVLLIGPFVDSNNEKIKTGDADQTPTELFHTQFTENLHEFLEVSPNSLVLIVPSVRDMTSHHCVYPQSPLDISSLSRDPRIKLLSNPCRFSLNGFTFAVTSMDVLFHLRKEQLVLQVEEVESYDVDGQPTATDTMTSLARHILQQRSFYPLFPTPLDLAHEVNLDVSHLEHLALCHEERASAPDVLIVPSRLKHFSKVVDHTVAVNPSFISKHISANIVFGGSGEGPLSSRIKVDVGKFLE</sequence>
<organism evidence="1 2">
    <name type="scientific">Russula earlei</name>
    <dbReference type="NCBI Taxonomy" id="71964"/>
    <lineage>
        <taxon>Eukaryota</taxon>
        <taxon>Fungi</taxon>
        <taxon>Dikarya</taxon>
        <taxon>Basidiomycota</taxon>
        <taxon>Agaricomycotina</taxon>
        <taxon>Agaricomycetes</taxon>
        <taxon>Russulales</taxon>
        <taxon>Russulaceae</taxon>
        <taxon>Russula</taxon>
    </lineage>
</organism>
<evidence type="ECO:0000313" key="2">
    <source>
        <dbReference type="Proteomes" id="UP001207468"/>
    </source>
</evidence>